<dbReference type="SUPFAM" id="SSF50249">
    <property type="entry name" value="Nucleic acid-binding proteins"/>
    <property type="match status" value="1"/>
</dbReference>
<evidence type="ECO:0000313" key="4">
    <source>
        <dbReference type="EMBL" id="MFD2203235.1"/>
    </source>
</evidence>
<comment type="caution">
    <text evidence="4">The sequence shown here is derived from an EMBL/GenBank/DDBJ whole genome shotgun (WGS) entry which is preliminary data.</text>
</comment>
<protein>
    <recommendedName>
        <fullName evidence="2 3">Single-stranded DNA-binding protein</fullName>
        <shortName evidence="2">SSB</shortName>
    </recommendedName>
</protein>
<evidence type="ECO:0000313" key="5">
    <source>
        <dbReference type="Proteomes" id="UP001597414"/>
    </source>
</evidence>
<dbReference type="RefSeq" id="WP_380805357.1">
    <property type="nucleotide sequence ID" value="NZ_JBHUIV010000025.1"/>
</dbReference>
<dbReference type="NCBIfam" id="TIGR00621">
    <property type="entry name" value="ssb"/>
    <property type="match status" value="1"/>
</dbReference>
<keyword evidence="1 2" id="KW-0238">DNA-binding</keyword>
<name>A0ABW5BC27_9BACT</name>
<accession>A0ABW5BC27</accession>
<dbReference type="PIRSF" id="PIRSF002070">
    <property type="entry name" value="SSB"/>
    <property type="match status" value="1"/>
</dbReference>
<evidence type="ECO:0000256" key="3">
    <source>
        <dbReference type="PIRNR" id="PIRNR002070"/>
    </source>
</evidence>
<sequence length="116" mass="12952">MSSIRNRVTLIGRLGAKADVKRFDDGKVKAILNLATNEYFKNQKGENVEETTWHYVVAWGKSAEIIEKYTDKGSEIAIDGKLSNRSYTDKEGVKKYITEVVVDNVVLLGEKSPVTA</sequence>
<evidence type="ECO:0000256" key="1">
    <source>
        <dbReference type="ARBA" id="ARBA00023125"/>
    </source>
</evidence>
<comment type="caution">
    <text evidence="2">Lacks conserved residue(s) required for the propagation of feature annotation.</text>
</comment>
<dbReference type="InterPro" id="IPR011344">
    <property type="entry name" value="ssDNA-bd"/>
</dbReference>
<dbReference type="HAMAP" id="MF_00984">
    <property type="entry name" value="SSB"/>
    <property type="match status" value="1"/>
</dbReference>
<dbReference type="Proteomes" id="UP001597414">
    <property type="component" value="Unassembled WGS sequence"/>
</dbReference>
<dbReference type="Pfam" id="PF00436">
    <property type="entry name" value="SSB"/>
    <property type="match status" value="1"/>
</dbReference>
<dbReference type="EMBL" id="JBHUIV010000025">
    <property type="protein sequence ID" value="MFD2203235.1"/>
    <property type="molecule type" value="Genomic_DNA"/>
</dbReference>
<organism evidence="4 5">
    <name type="scientific">Shivajiella indica</name>
    <dbReference type="NCBI Taxonomy" id="872115"/>
    <lineage>
        <taxon>Bacteria</taxon>
        <taxon>Pseudomonadati</taxon>
        <taxon>Bacteroidota</taxon>
        <taxon>Cytophagia</taxon>
        <taxon>Cytophagales</taxon>
        <taxon>Cyclobacteriaceae</taxon>
        <taxon>Shivajiella</taxon>
    </lineage>
</organism>
<dbReference type="PANTHER" id="PTHR10302:SF0">
    <property type="entry name" value="SINGLE-STRANDED DNA-BINDING PROTEIN, MITOCHONDRIAL"/>
    <property type="match status" value="1"/>
</dbReference>
<comment type="subunit">
    <text evidence="2">Homotetramer.</text>
</comment>
<reference evidence="5" key="1">
    <citation type="journal article" date="2019" name="Int. J. Syst. Evol. Microbiol.">
        <title>The Global Catalogue of Microorganisms (GCM) 10K type strain sequencing project: providing services to taxonomists for standard genome sequencing and annotation.</title>
        <authorList>
            <consortium name="The Broad Institute Genomics Platform"/>
            <consortium name="The Broad Institute Genome Sequencing Center for Infectious Disease"/>
            <person name="Wu L."/>
            <person name="Ma J."/>
        </authorList>
    </citation>
    <scope>NUCLEOTIDE SEQUENCE [LARGE SCALE GENOMIC DNA]</scope>
    <source>
        <strain evidence="5">KCTC 19812</strain>
    </source>
</reference>
<gene>
    <name evidence="4" type="ORF">ACFSKV_16780</name>
</gene>
<dbReference type="PANTHER" id="PTHR10302">
    <property type="entry name" value="SINGLE-STRANDED DNA-BINDING PROTEIN"/>
    <property type="match status" value="1"/>
</dbReference>
<evidence type="ECO:0000256" key="2">
    <source>
        <dbReference type="HAMAP-Rule" id="MF_00984"/>
    </source>
</evidence>
<dbReference type="GO" id="GO:0003677">
    <property type="term" value="F:DNA binding"/>
    <property type="evidence" value="ECO:0007669"/>
    <property type="project" value="UniProtKB-KW"/>
</dbReference>
<dbReference type="PROSITE" id="PS50935">
    <property type="entry name" value="SSB"/>
    <property type="match status" value="1"/>
</dbReference>
<dbReference type="InterPro" id="IPR012340">
    <property type="entry name" value="NA-bd_OB-fold"/>
</dbReference>
<dbReference type="InterPro" id="IPR000424">
    <property type="entry name" value="Primosome_PriB/ssb"/>
</dbReference>
<dbReference type="Gene3D" id="2.40.50.140">
    <property type="entry name" value="Nucleic acid-binding proteins"/>
    <property type="match status" value="1"/>
</dbReference>
<proteinExistence type="inferred from homology"/>
<keyword evidence="5" id="KW-1185">Reference proteome</keyword>
<dbReference type="CDD" id="cd04496">
    <property type="entry name" value="SSB_OBF"/>
    <property type="match status" value="1"/>
</dbReference>